<evidence type="ECO:0000313" key="3">
    <source>
        <dbReference type="EMBL" id="KIY64699.1"/>
    </source>
</evidence>
<organism evidence="3 4">
    <name type="scientific">Cylindrobasidium torrendii FP15055 ss-10</name>
    <dbReference type="NCBI Taxonomy" id="1314674"/>
    <lineage>
        <taxon>Eukaryota</taxon>
        <taxon>Fungi</taxon>
        <taxon>Dikarya</taxon>
        <taxon>Basidiomycota</taxon>
        <taxon>Agaricomycotina</taxon>
        <taxon>Agaricomycetes</taxon>
        <taxon>Agaricomycetidae</taxon>
        <taxon>Agaricales</taxon>
        <taxon>Marasmiineae</taxon>
        <taxon>Physalacriaceae</taxon>
        <taxon>Cylindrobasidium</taxon>
    </lineage>
</organism>
<evidence type="ECO:0000313" key="4">
    <source>
        <dbReference type="Proteomes" id="UP000054007"/>
    </source>
</evidence>
<feature type="domain" description="CxC2-like cysteine cluster KDZ transposase-associated" evidence="2">
    <location>
        <begin position="170"/>
        <end position="272"/>
    </location>
</feature>
<dbReference type="Pfam" id="PF18803">
    <property type="entry name" value="CxC2"/>
    <property type="match status" value="1"/>
</dbReference>
<dbReference type="OrthoDB" id="2804062at2759"/>
<dbReference type="STRING" id="1314674.A0A0D7B3G9"/>
<dbReference type="Pfam" id="PF18758">
    <property type="entry name" value="KDZ"/>
    <property type="match status" value="1"/>
</dbReference>
<accession>A0A0D7B3G9</accession>
<feature type="compositionally biased region" description="Acidic residues" evidence="1">
    <location>
        <begin position="1029"/>
        <end position="1039"/>
    </location>
</feature>
<dbReference type="InterPro" id="IPR041457">
    <property type="entry name" value="CxC2_KDZ-assoc"/>
</dbReference>
<dbReference type="CDD" id="cd19757">
    <property type="entry name" value="Bbox1"/>
    <property type="match status" value="1"/>
</dbReference>
<dbReference type="PANTHER" id="PTHR33096:SF1">
    <property type="entry name" value="CXC1-LIKE CYSTEINE CLUSTER ASSOCIATED WITH KDZ TRANSPOSASES DOMAIN-CONTAINING PROTEIN"/>
    <property type="match status" value="1"/>
</dbReference>
<gene>
    <name evidence="3" type="ORF">CYLTODRAFT_456982</name>
</gene>
<dbReference type="InterPro" id="IPR040521">
    <property type="entry name" value="KDZ"/>
</dbReference>
<dbReference type="EMBL" id="KN880623">
    <property type="protein sequence ID" value="KIY64699.1"/>
    <property type="molecule type" value="Genomic_DNA"/>
</dbReference>
<dbReference type="AlphaFoldDB" id="A0A0D7B3G9"/>
<name>A0A0D7B3G9_9AGAR</name>
<keyword evidence="4" id="KW-1185">Reference proteome</keyword>
<sequence length="1076" mass="121427">MTGKHGTKRRLWRSDDDYFDAQSVQARSIGISSDGRRIKTTVNRICARVEDSARTDWQHCFQPSIADQQYLPQGRKRYVNSDHNIRTWVSDGRPQEYLEQLMYREGRRGLNATCTRCPPGRLGDAVYRCRDCFHSGVYCRDCFRDAHSNLPCHRGEFFNGSFFERVLPADLGVQLCVGHDDGTRCSVGSVQPHFTILDTTGIYVLDILFCRCEKSQPERTQLLRAGLFPSTSRRPRTAATFTLLEEHDHLASHGKMSPYEHYNALQQMTDAWGISIPKSKYKPWLRITRKHGYMLLMKRAGRGCEENGVATTSGGQLAILCPACPREGVNIPPNWQTLPPAERQRYMLILMMDANFRLSNIRRSSTLDPGLGTGLAYLVESSAYQEHYSKYKAQTDISTCSGFKTLEMAEKKDATGLRSTGLCMCACARHEMIRPQGVGDLQKGERYCNMDYIAMSAALRVKLDRFYSYDVACQWCINLTDRLKDIPTHLRPLPGVKLSYGVPKCHAKGHILACQCCFSMGLQLGVGNTDGEGIERVWAGINHSAASTKESLPGHRHDALDRRMATHNWEKLTRLGKRLHGSLTKAISCYEAQLADFEDFSVKISNSQLDKWEKSASDWEQGLTGDRKSTTPYWREREYVREKELINALNEEDRKSGNEAIHDINVVGFLAIGLKIENNQRDIVNLLTCEDKDASHIVDEIQNKRLTMKRMLQEFRSVQQTYMPFLATLLAARAGEREGDIETERLYLPSALPARLRDRCLDAAAAKEDRMRETQCFTALEEIRAVQRAVSQVRTFKTRNVRGTKRSGRSFDLIKRLSLKGKAAAGKYRAAHGALTNLRGQGEWMLLLRQLDDKDIRGLSSEVFADELSGIDYEDAPASAGEKRKRLGTGKGMKPADVLLGGNNFLMSWIWMVDGALETSGEDELNGVIRVEWLKCRARVARASEEMELLRDERARTLASLEYEAKEWDQRMSGWSGIDPALADGIAAYSAKQAYGRRRLADHFKAMWMVDAPAKAARVLDRIDVEEPDLTDDENEEEAAPASALQGPLPGLREQLTDSTAHVQYTLLTPQTFNSS</sequence>
<dbReference type="Proteomes" id="UP000054007">
    <property type="component" value="Unassembled WGS sequence"/>
</dbReference>
<dbReference type="PANTHER" id="PTHR33096">
    <property type="entry name" value="CXC2 DOMAIN-CONTAINING PROTEIN"/>
    <property type="match status" value="1"/>
</dbReference>
<protein>
    <recommendedName>
        <fullName evidence="2">CxC2-like cysteine cluster KDZ transposase-associated domain-containing protein</fullName>
    </recommendedName>
</protein>
<evidence type="ECO:0000259" key="2">
    <source>
        <dbReference type="Pfam" id="PF18803"/>
    </source>
</evidence>
<evidence type="ECO:0000256" key="1">
    <source>
        <dbReference type="SAM" id="MobiDB-lite"/>
    </source>
</evidence>
<reference evidence="3 4" key="1">
    <citation type="journal article" date="2015" name="Fungal Genet. Biol.">
        <title>Evolution of novel wood decay mechanisms in Agaricales revealed by the genome sequences of Fistulina hepatica and Cylindrobasidium torrendii.</title>
        <authorList>
            <person name="Floudas D."/>
            <person name="Held B.W."/>
            <person name="Riley R."/>
            <person name="Nagy L.G."/>
            <person name="Koehler G."/>
            <person name="Ransdell A.S."/>
            <person name="Younus H."/>
            <person name="Chow J."/>
            <person name="Chiniquy J."/>
            <person name="Lipzen A."/>
            <person name="Tritt A."/>
            <person name="Sun H."/>
            <person name="Haridas S."/>
            <person name="LaButti K."/>
            <person name="Ohm R.A."/>
            <person name="Kues U."/>
            <person name="Blanchette R.A."/>
            <person name="Grigoriev I.V."/>
            <person name="Minto R.E."/>
            <person name="Hibbett D.S."/>
        </authorList>
    </citation>
    <scope>NUCLEOTIDE SEQUENCE [LARGE SCALE GENOMIC DNA]</scope>
    <source>
        <strain evidence="3 4">FP15055 ss-10</strain>
    </source>
</reference>
<feature type="region of interest" description="Disordered" evidence="1">
    <location>
        <begin position="1029"/>
        <end position="1052"/>
    </location>
</feature>
<proteinExistence type="predicted"/>